<comment type="caution">
    <text evidence="1">The sequence shown here is derived from an EMBL/GenBank/DDBJ whole genome shotgun (WGS) entry which is preliminary data.</text>
</comment>
<keyword evidence="2" id="KW-1185">Reference proteome</keyword>
<reference evidence="1 2" key="1">
    <citation type="journal article" date="2020" name="Int. J. Syst. Evol. Microbiol.">
        <title>Reclassification of Streptomyces castelarensis and Streptomyces sporoclivatus as later heterotypic synonyms of Streptomyces antimycoticus.</title>
        <authorList>
            <person name="Komaki H."/>
            <person name="Tamura T."/>
        </authorList>
    </citation>
    <scope>NUCLEOTIDE SEQUENCE [LARGE SCALE GENOMIC DNA]</scope>
    <source>
        <strain evidence="1 2">NBRC 13459</strain>
    </source>
</reference>
<protein>
    <submittedName>
        <fullName evidence="1">Uncharacterized protein</fullName>
    </submittedName>
</protein>
<name>A0A4D4LQX3_STRVO</name>
<dbReference type="AlphaFoldDB" id="A0A4D4LQX3"/>
<evidence type="ECO:0000313" key="1">
    <source>
        <dbReference type="EMBL" id="GDY60483.1"/>
    </source>
</evidence>
<dbReference type="Proteomes" id="UP000301309">
    <property type="component" value="Unassembled WGS sequence"/>
</dbReference>
<organism evidence="1 2">
    <name type="scientific">Streptomyces violaceusniger</name>
    <dbReference type="NCBI Taxonomy" id="68280"/>
    <lineage>
        <taxon>Bacteria</taxon>
        <taxon>Bacillati</taxon>
        <taxon>Actinomycetota</taxon>
        <taxon>Actinomycetes</taxon>
        <taxon>Kitasatosporales</taxon>
        <taxon>Streptomycetaceae</taxon>
        <taxon>Streptomyces</taxon>
        <taxon>Streptomyces violaceusniger group</taxon>
    </lineage>
</organism>
<proteinExistence type="predicted"/>
<dbReference type="EMBL" id="BJHW01000002">
    <property type="protein sequence ID" value="GDY60483.1"/>
    <property type="molecule type" value="Genomic_DNA"/>
</dbReference>
<sequence length="64" mass="6527">MTPNAVPAGQGRGGLLKKLLAAVRAEFRTEIYRPAPTTLSSSLRPAVLPIATASSACEGSAMAT</sequence>
<accession>A0A4D4LQX3</accession>
<evidence type="ECO:0000313" key="2">
    <source>
        <dbReference type="Proteomes" id="UP000301309"/>
    </source>
</evidence>
<gene>
    <name evidence="1" type="ORF">SVIO_111060</name>
</gene>